<evidence type="ECO:0000313" key="6">
    <source>
        <dbReference type="EMBL" id="ATZ21888.1"/>
    </source>
</evidence>
<dbReference type="UniPathway" id="UPA00629">
    <property type="reaction ID" value="UER00684"/>
</dbReference>
<comment type="similarity">
    <text evidence="4">Belongs to the glucosamine/galactosamine-6-phosphate isomerase family. NagB subfamily.</text>
</comment>
<dbReference type="PANTHER" id="PTHR11280:SF5">
    <property type="entry name" value="GLUCOSAMINE-6-PHOSPHATE ISOMERASE"/>
    <property type="match status" value="1"/>
</dbReference>
<dbReference type="CDD" id="cd01399">
    <property type="entry name" value="GlcN6P_deaminase"/>
    <property type="match status" value="1"/>
</dbReference>
<comment type="caution">
    <text evidence="4">Lacks conserved residue(s) required for the propagation of feature annotation.</text>
</comment>
<dbReference type="InterPro" id="IPR037171">
    <property type="entry name" value="NagB/RpiA_transferase-like"/>
</dbReference>
<dbReference type="AlphaFoldDB" id="A0A2K8P5Z9"/>
<accession>A0A2K8P5Z9</accession>
<dbReference type="GO" id="GO:0005737">
    <property type="term" value="C:cytoplasm"/>
    <property type="evidence" value="ECO:0007669"/>
    <property type="project" value="TreeGrafter"/>
</dbReference>
<dbReference type="InterPro" id="IPR006148">
    <property type="entry name" value="Glc/Gal-6P_isomerase"/>
</dbReference>
<feature type="domain" description="Glucosamine/galactosamine-6-phosphate isomerase" evidence="5">
    <location>
        <begin position="20"/>
        <end position="225"/>
    </location>
</feature>
<dbReference type="HAMAP" id="MF_01241">
    <property type="entry name" value="GlcN6P_deamin"/>
    <property type="match status" value="1"/>
</dbReference>
<dbReference type="PANTHER" id="PTHR11280">
    <property type="entry name" value="GLUCOSAMINE-6-PHOSPHATE ISOMERASE"/>
    <property type="match status" value="1"/>
</dbReference>
<feature type="active site" description="Proton acceptor; for enolization step" evidence="4">
    <location>
        <position position="67"/>
    </location>
</feature>
<dbReference type="InterPro" id="IPR004547">
    <property type="entry name" value="Glucosamine6P_isomerase"/>
</dbReference>
<dbReference type="FunFam" id="3.40.50.1360:FF:000003">
    <property type="entry name" value="Glucosamine-6-phosphate deaminase"/>
    <property type="match status" value="1"/>
</dbReference>
<keyword evidence="3 4" id="KW-0119">Carbohydrate metabolism</keyword>
<dbReference type="OrthoDB" id="9791139at2"/>
<keyword evidence="2 4" id="KW-0378">Hydrolase</keyword>
<dbReference type="Pfam" id="PF01182">
    <property type="entry name" value="Glucosamine_iso"/>
    <property type="match status" value="1"/>
</dbReference>
<dbReference type="Gene3D" id="3.40.50.1360">
    <property type="match status" value="1"/>
</dbReference>
<dbReference type="GO" id="GO:0006046">
    <property type="term" value="P:N-acetylglucosamine catabolic process"/>
    <property type="evidence" value="ECO:0007669"/>
    <property type="project" value="UniProtKB-UniRule"/>
</dbReference>
<evidence type="ECO:0000256" key="4">
    <source>
        <dbReference type="HAMAP-Rule" id="MF_01241"/>
    </source>
</evidence>
<keyword evidence="7" id="KW-1185">Reference proteome</keyword>
<name>A0A2K8P5Z9_9MOLU</name>
<dbReference type="SUPFAM" id="SSF100950">
    <property type="entry name" value="NagB/RpiA/CoA transferase-like"/>
    <property type="match status" value="1"/>
</dbReference>
<gene>
    <name evidence="4 6" type="primary">nagB</name>
    <name evidence="6" type="ORF">MTABA_v1c06960</name>
</gene>
<protein>
    <recommendedName>
        <fullName evidence="4">Glucosamine-6-phosphate deaminase</fullName>
        <ecNumber evidence="4">3.5.99.6</ecNumber>
    </recommendedName>
    <alternativeName>
        <fullName evidence="4">GlcN6P deaminase</fullName>
        <shortName evidence="4">GNPDA</shortName>
    </alternativeName>
    <alternativeName>
        <fullName evidence="4">Glucosamine-6-phosphate isomerase</fullName>
    </alternativeName>
</protein>
<dbReference type="EC" id="3.5.99.6" evidence="4"/>
<feature type="active site" description="For ring-opening step" evidence="4">
    <location>
        <position position="133"/>
    </location>
</feature>
<dbReference type="GO" id="GO:0004342">
    <property type="term" value="F:glucosamine-6-phosphate deaminase activity"/>
    <property type="evidence" value="ECO:0007669"/>
    <property type="project" value="UniProtKB-UniRule"/>
</dbReference>
<evidence type="ECO:0000259" key="5">
    <source>
        <dbReference type="Pfam" id="PF01182"/>
    </source>
</evidence>
<dbReference type="EMBL" id="CP024969">
    <property type="protein sequence ID" value="ATZ21888.1"/>
    <property type="molecule type" value="Genomic_DNA"/>
</dbReference>
<dbReference type="GO" id="GO:0006043">
    <property type="term" value="P:glucosamine catabolic process"/>
    <property type="evidence" value="ECO:0007669"/>
    <property type="project" value="TreeGrafter"/>
</dbReference>
<feature type="active site" description="For ring-opening step" evidence="4">
    <location>
        <position position="140"/>
    </location>
</feature>
<dbReference type="InterPro" id="IPR018321">
    <property type="entry name" value="Glucosamine6P_isomerase_CS"/>
</dbReference>
<reference evidence="6 7" key="1">
    <citation type="submission" date="2017-11" db="EMBL/GenBank/DDBJ databases">
        <title>Genome sequence of Mesoplasma tabanidae BARC 857 (ATCC 49584).</title>
        <authorList>
            <person name="Lo W.-S."/>
            <person name="Kuo C.-H."/>
        </authorList>
    </citation>
    <scope>NUCLEOTIDE SEQUENCE [LARGE SCALE GENOMIC DNA]</scope>
    <source>
        <strain evidence="6 7">BARC 857</strain>
    </source>
</reference>
<dbReference type="GO" id="GO:0005975">
    <property type="term" value="P:carbohydrate metabolic process"/>
    <property type="evidence" value="ECO:0007669"/>
    <property type="project" value="InterPro"/>
</dbReference>
<organism evidence="6 7">
    <name type="scientific">Mesoplasma tabanidae</name>
    <dbReference type="NCBI Taxonomy" id="219745"/>
    <lineage>
        <taxon>Bacteria</taxon>
        <taxon>Bacillati</taxon>
        <taxon>Mycoplasmatota</taxon>
        <taxon>Mollicutes</taxon>
        <taxon>Entomoplasmatales</taxon>
        <taxon>Entomoplasmataceae</taxon>
        <taxon>Mesoplasma</taxon>
    </lineage>
</organism>
<comment type="catalytic activity">
    <reaction evidence="1 4">
        <text>alpha-D-glucosamine 6-phosphate + H2O = beta-D-fructose 6-phosphate + NH4(+)</text>
        <dbReference type="Rhea" id="RHEA:12172"/>
        <dbReference type="ChEBI" id="CHEBI:15377"/>
        <dbReference type="ChEBI" id="CHEBI:28938"/>
        <dbReference type="ChEBI" id="CHEBI:57634"/>
        <dbReference type="ChEBI" id="CHEBI:75989"/>
        <dbReference type="EC" id="3.5.99.6"/>
    </reaction>
</comment>
<comment type="function">
    <text evidence="4">Catalyzes the reversible isomerization-deamination of glucosamine 6-phosphate (GlcN6P) to form fructose 6-phosphate (Fru6P) and ammonium ion.</text>
</comment>
<proteinExistence type="inferred from homology"/>
<dbReference type="PROSITE" id="PS01161">
    <property type="entry name" value="GLC_GALNAC_ISOMERASE"/>
    <property type="match status" value="1"/>
</dbReference>
<evidence type="ECO:0000256" key="3">
    <source>
        <dbReference type="ARBA" id="ARBA00023277"/>
    </source>
</evidence>
<comment type="pathway">
    <text evidence="4">Amino-sugar metabolism; N-acetylneuraminate degradation; D-fructose 6-phosphate from N-acetylneuraminate: step 5/5.</text>
</comment>
<dbReference type="GO" id="GO:0019262">
    <property type="term" value="P:N-acetylneuraminate catabolic process"/>
    <property type="evidence" value="ECO:0007669"/>
    <property type="project" value="UniProtKB-UniRule"/>
</dbReference>
<evidence type="ECO:0000313" key="7">
    <source>
        <dbReference type="Proteomes" id="UP000232223"/>
    </source>
</evidence>
<dbReference type="NCBIfam" id="TIGR00502">
    <property type="entry name" value="nagB"/>
    <property type="match status" value="1"/>
</dbReference>
<feature type="active site" description="Proton acceptor; for ring-opening step" evidence="4">
    <location>
        <position position="135"/>
    </location>
</feature>
<dbReference type="KEGG" id="mtab:MTABA_v1c06960"/>
<dbReference type="GO" id="GO:0042802">
    <property type="term" value="F:identical protein binding"/>
    <property type="evidence" value="ECO:0007669"/>
    <property type="project" value="TreeGrafter"/>
</dbReference>
<dbReference type="RefSeq" id="WP_100679807.1">
    <property type="nucleotide sequence ID" value="NZ_CP024969.1"/>
</dbReference>
<dbReference type="Proteomes" id="UP000232223">
    <property type="component" value="Chromosome"/>
</dbReference>
<sequence length="241" mass="26775">MKIIRLKNEEQVGLEASKIVINEINKKNNIVLGLATGSTPIPLYNNLIKFYNEGKVNFASVKTFNLDEYKGLKPTHIQSYRYFMNEKLFKHINIDLNNTHVPNGIDVENPSKYDLLINENGGIDLQILGLGVNGHIGFNEPNTDFNSLTSEVNLTESTIKANSRLFASIDEVPKKAISMGLKSIMNAKKIVLLATGKNKAKAIQQLIEGKLSVDWPCTILQEHSNVIVIIDEQAASELGNK</sequence>
<evidence type="ECO:0000256" key="2">
    <source>
        <dbReference type="ARBA" id="ARBA00022801"/>
    </source>
</evidence>
<evidence type="ECO:0000256" key="1">
    <source>
        <dbReference type="ARBA" id="ARBA00000644"/>
    </source>
</evidence>